<dbReference type="InterPro" id="IPR017871">
    <property type="entry name" value="ABC_transporter-like_CS"/>
</dbReference>
<accession>A0A1G8XNR8</accession>
<dbReference type="OrthoDB" id="9802264at2"/>
<dbReference type="SUPFAM" id="SSF52540">
    <property type="entry name" value="P-loop containing nucleoside triphosphate hydrolases"/>
    <property type="match status" value="1"/>
</dbReference>
<evidence type="ECO:0000256" key="1">
    <source>
        <dbReference type="ARBA" id="ARBA00022448"/>
    </source>
</evidence>
<proteinExistence type="predicted"/>
<dbReference type="Pfam" id="PF00005">
    <property type="entry name" value="ABC_tran"/>
    <property type="match status" value="1"/>
</dbReference>
<evidence type="ECO:0000256" key="3">
    <source>
        <dbReference type="ARBA" id="ARBA00022840"/>
    </source>
</evidence>
<evidence type="ECO:0000259" key="5">
    <source>
        <dbReference type="PROSITE" id="PS50893"/>
    </source>
</evidence>
<sequence length="292" mass="30909">MQTNETQSQSKTQTQSQNGPGGPREDTHLADSGTALDRASAWALAMDGVTRRYGRGGRAVHALRGVDVRLPHGSFTAVMGPSGSGKSTLLQCAAGLDRATSGRVTLGGQDLSGLGERRLTRLRRSRVGFVFQSFNLLPTLTAEQNVLLPLRLAGVRPDRTAAARMLARVGLADRARSRPGELSGGQQQRVAIARALITRPDLVCADEPSGALDPATAEDVMGLLRQAVREWGATVLMVTHDPAAAAWADRALFLQDGLVVDEANGWDAPEIAARMRSMRTTRAATAAAEVAA</sequence>
<reference evidence="6 7" key="1">
    <citation type="submission" date="2016-10" db="EMBL/GenBank/DDBJ databases">
        <authorList>
            <person name="de Groot N.N."/>
        </authorList>
    </citation>
    <scope>NUCLEOTIDE SEQUENCE [LARGE SCALE GENOMIC DNA]</scope>
    <source>
        <strain evidence="6 7">CGMCC 4.5727</strain>
    </source>
</reference>
<dbReference type="InterPro" id="IPR027417">
    <property type="entry name" value="P-loop_NTPase"/>
</dbReference>
<dbReference type="PROSITE" id="PS00211">
    <property type="entry name" value="ABC_TRANSPORTER_1"/>
    <property type="match status" value="1"/>
</dbReference>
<dbReference type="GO" id="GO:0098796">
    <property type="term" value="C:membrane protein complex"/>
    <property type="evidence" value="ECO:0007669"/>
    <property type="project" value="UniProtKB-ARBA"/>
</dbReference>
<evidence type="ECO:0000256" key="2">
    <source>
        <dbReference type="ARBA" id="ARBA00022741"/>
    </source>
</evidence>
<dbReference type="GO" id="GO:0005524">
    <property type="term" value="F:ATP binding"/>
    <property type="evidence" value="ECO:0007669"/>
    <property type="project" value="UniProtKB-KW"/>
</dbReference>
<dbReference type="PANTHER" id="PTHR24220:SF685">
    <property type="entry name" value="ABC TRANSPORTER RELATED"/>
    <property type="match status" value="1"/>
</dbReference>
<name>A0A1G8XNR8_9ACTN</name>
<dbReference type="InterPro" id="IPR017911">
    <property type="entry name" value="MacB-like_ATP-bd"/>
</dbReference>
<dbReference type="GO" id="GO:0005886">
    <property type="term" value="C:plasma membrane"/>
    <property type="evidence" value="ECO:0007669"/>
    <property type="project" value="TreeGrafter"/>
</dbReference>
<dbReference type="InterPro" id="IPR003593">
    <property type="entry name" value="AAA+_ATPase"/>
</dbReference>
<evidence type="ECO:0000313" key="6">
    <source>
        <dbReference type="EMBL" id="SDJ91794.1"/>
    </source>
</evidence>
<keyword evidence="2" id="KW-0547">Nucleotide-binding</keyword>
<dbReference type="EMBL" id="FNFF01000003">
    <property type="protein sequence ID" value="SDJ91794.1"/>
    <property type="molecule type" value="Genomic_DNA"/>
</dbReference>
<dbReference type="GO" id="GO:0022857">
    <property type="term" value="F:transmembrane transporter activity"/>
    <property type="evidence" value="ECO:0007669"/>
    <property type="project" value="TreeGrafter"/>
</dbReference>
<protein>
    <submittedName>
        <fullName evidence="6">Putative ABC transport system ATP-binding protein</fullName>
    </submittedName>
</protein>
<dbReference type="InterPro" id="IPR003439">
    <property type="entry name" value="ABC_transporter-like_ATP-bd"/>
</dbReference>
<feature type="compositionally biased region" description="Low complexity" evidence="4">
    <location>
        <begin position="1"/>
        <end position="17"/>
    </location>
</feature>
<dbReference type="Gene3D" id="3.40.50.300">
    <property type="entry name" value="P-loop containing nucleotide triphosphate hydrolases"/>
    <property type="match status" value="1"/>
</dbReference>
<dbReference type="STRING" id="417292.SAMN05421806_103300"/>
<keyword evidence="7" id="KW-1185">Reference proteome</keyword>
<dbReference type="GO" id="GO:0016887">
    <property type="term" value="F:ATP hydrolysis activity"/>
    <property type="evidence" value="ECO:0007669"/>
    <property type="project" value="InterPro"/>
</dbReference>
<dbReference type="PROSITE" id="PS50893">
    <property type="entry name" value="ABC_TRANSPORTER_2"/>
    <property type="match status" value="1"/>
</dbReference>
<dbReference type="AlphaFoldDB" id="A0A1G8XNR8"/>
<dbReference type="InterPro" id="IPR015854">
    <property type="entry name" value="ABC_transpr_LolD-like"/>
</dbReference>
<dbReference type="Proteomes" id="UP000199155">
    <property type="component" value="Unassembled WGS sequence"/>
</dbReference>
<gene>
    <name evidence="6" type="ORF">SAMN05421806_103300</name>
</gene>
<keyword evidence="1" id="KW-0813">Transport</keyword>
<organism evidence="6 7">
    <name type="scientific">Streptomyces indicus</name>
    <dbReference type="NCBI Taxonomy" id="417292"/>
    <lineage>
        <taxon>Bacteria</taxon>
        <taxon>Bacillati</taxon>
        <taxon>Actinomycetota</taxon>
        <taxon>Actinomycetes</taxon>
        <taxon>Kitasatosporales</taxon>
        <taxon>Streptomycetaceae</taxon>
        <taxon>Streptomyces</taxon>
    </lineage>
</organism>
<dbReference type="SMART" id="SM00382">
    <property type="entry name" value="AAA"/>
    <property type="match status" value="1"/>
</dbReference>
<evidence type="ECO:0000313" key="7">
    <source>
        <dbReference type="Proteomes" id="UP000199155"/>
    </source>
</evidence>
<keyword evidence="3 6" id="KW-0067">ATP-binding</keyword>
<feature type="domain" description="ABC transporter" evidence="5">
    <location>
        <begin position="44"/>
        <end position="281"/>
    </location>
</feature>
<feature type="region of interest" description="Disordered" evidence="4">
    <location>
        <begin position="1"/>
        <end position="30"/>
    </location>
</feature>
<evidence type="ECO:0000256" key="4">
    <source>
        <dbReference type="SAM" id="MobiDB-lite"/>
    </source>
</evidence>
<dbReference type="FunFam" id="3.40.50.300:FF:000032">
    <property type="entry name" value="Export ABC transporter ATP-binding protein"/>
    <property type="match status" value="1"/>
</dbReference>
<dbReference type="PANTHER" id="PTHR24220">
    <property type="entry name" value="IMPORT ATP-BINDING PROTEIN"/>
    <property type="match status" value="1"/>
</dbReference>
<dbReference type="CDD" id="cd03255">
    <property type="entry name" value="ABC_MJ0796_LolCDE_FtsE"/>
    <property type="match status" value="1"/>
</dbReference>
<dbReference type="RefSeq" id="WP_093608646.1">
    <property type="nucleotide sequence ID" value="NZ_FNFF01000003.1"/>
</dbReference>